<organism evidence="3 4">
    <name type="scientific">Vespula maculifrons</name>
    <name type="common">Eastern yellow jacket</name>
    <name type="synonym">Wasp</name>
    <dbReference type="NCBI Taxonomy" id="7453"/>
    <lineage>
        <taxon>Eukaryota</taxon>
        <taxon>Metazoa</taxon>
        <taxon>Ecdysozoa</taxon>
        <taxon>Arthropoda</taxon>
        <taxon>Hexapoda</taxon>
        <taxon>Insecta</taxon>
        <taxon>Pterygota</taxon>
        <taxon>Neoptera</taxon>
        <taxon>Endopterygota</taxon>
        <taxon>Hymenoptera</taxon>
        <taxon>Apocrita</taxon>
        <taxon>Aculeata</taxon>
        <taxon>Vespoidea</taxon>
        <taxon>Vespidae</taxon>
        <taxon>Vespinae</taxon>
        <taxon>Vespula</taxon>
    </lineage>
</organism>
<dbReference type="Proteomes" id="UP001607303">
    <property type="component" value="Unassembled WGS sequence"/>
</dbReference>
<keyword evidence="4" id="KW-1185">Reference proteome</keyword>
<dbReference type="InterPro" id="IPR031959">
    <property type="entry name" value="DUF4779"/>
</dbReference>
<feature type="signal peptide" evidence="2">
    <location>
        <begin position="1"/>
        <end position="19"/>
    </location>
</feature>
<feature type="region of interest" description="Disordered" evidence="1">
    <location>
        <begin position="342"/>
        <end position="382"/>
    </location>
</feature>
<feature type="region of interest" description="Disordered" evidence="1">
    <location>
        <begin position="283"/>
        <end position="328"/>
    </location>
</feature>
<evidence type="ECO:0000313" key="4">
    <source>
        <dbReference type="Proteomes" id="UP001607303"/>
    </source>
</evidence>
<dbReference type="EMBL" id="JAYRBN010000050">
    <property type="protein sequence ID" value="KAL2744230.1"/>
    <property type="molecule type" value="Genomic_DNA"/>
</dbReference>
<dbReference type="Pfam" id="PF16009">
    <property type="entry name" value="DUF4779"/>
    <property type="match status" value="1"/>
</dbReference>
<feature type="chain" id="PRO_5044803335" evidence="2">
    <location>
        <begin position="20"/>
        <end position="441"/>
    </location>
</feature>
<sequence>MKLNVYYIVSVICLWICEGIEVKEPEKIKNNSKKSIVKDMETSSSEYAFNRRGNEFKRYDTIGHHGTDEFAPFIKGDGFGNSNLNVANSIYGFNYPTAYKIRNIGKGIGTLGMESSLRRLGGQDSSLGNIEGFDYDGSDGFRIKGSLTRSQYYGLPRHAENYKLSRNKLGLGDTNIRLHSNLGTDNLRKSIGIQNVPYGNILENDLLTDDIVIPYKLNLDDGFKNGIIDDKYNFAIGDISRYQDEEKTEAVEKLGNTYEVTEDFDKDEKEAIGKSHLFGYQEDFAETKKDEEEEDLKYGKNESAAKELSSESHGKNESHKKGHKTSGFHNVYHKDEYKKDTSFYDNEHVDEHEESYGSENSEHEEAEGEQKNIKKLDAGYQENDHAQKEIFLNGHQYGTAQGHDREASGKEHYVENAAFLKKDEQSATKVKGDSLYLKKHY</sequence>
<feature type="compositionally biased region" description="Basic and acidic residues" evidence="1">
    <location>
        <begin position="285"/>
        <end position="319"/>
    </location>
</feature>
<evidence type="ECO:0000256" key="1">
    <source>
        <dbReference type="SAM" id="MobiDB-lite"/>
    </source>
</evidence>
<evidence type="ECO:0000256" key="2">
    <source>
        <dbReference type="SAM" id="SignalP"/>
    </source>
</evidence>
<evidence type="ECO:0000313" key="3">
    <source>
        <dbReference type="EMBL" id="KAL2744230.1"/>
    </source>
</evidence>
<comment type="caution">
    <text evidence="3">The sequence shown here is derived from an EMBL/GenBank/DDBJ whole genome shotgun (WGS) entry which is preliminary data.</text>
</comment>
<keyword evidence="2" id="KW-0732">Signal</keyword>
<gene>
    <name evidence="3" type="ORF">V1477_006772</name>
</gene>
<name>A0ABD2CGM0_VESMC</name>
<protein>
    <submittedName>
        <fullName evidence="3">Hornerin-like</fullName>
    </submittedName>
</protein>
<dbReference type="AlphaFoldDB" id="A0ABD2CGM0"/>
<accession>A0ABD2CGM0</accession>
<reference evidence="3 4" key="1">
    <citation type="journal article" date="2024" name="Ann. Entomol. Soc. Am.">
        <title>Genomic analyses of the southern and eastern yellowjacket wasps (Hymenoptera: Vespidae) reveal evolutionary signatures of social life.</title>
        <authorList>
            <person name="Catto M.A."/>
            <person name="Caine P.B."/>
            <person name="Orr S.E."/>
            <person name="Hunt B.G."/>
            <person name="Goodisman M.A.D."/>
        </authorList>
    </citation>
    <scope>NUCLEOTIDE SEQUENCE [LARGE SCALE GENOMIC DNA]</scope>
    <source>
        <strain evidence="3">232</strain>
        <tissue evidence="3">Head and thorax</tissue>
    </source>
</reference>
<proteinExistence type="predicted"/>